<reference evidence="3 4" key="1">
    <citation type="journal article" date="2012" name="MBio">
        <title>De novo assembly of the Pneumocystis jirovecii genome from a single bronchoalveolar lavage fluid specimen from a patient.</title>
        <authorList>
            <person name="Cisse O.H."/>
            <person name="Pagni M."/>
            <person name="Hauser P.M."/>
        </authorList>
    </citation>
    <scope>NUCLEOTIDE SEQUENCE [LARGE SCALE GENOMIC DNA]</scope>
    <source>
        <strain evidence="3 4">SE8</strain>
    </source>
</reference>
<dbReference type="AlphaFoldDB" id="L0PCI1"/>
<evidence type="ECO:0000313" key="3">
    <source>
        <dbReference type="EMBL" id="CCJ30073.1"/>
    </source>
</evidence>
<dbReference type="InParanoid" id="L0PCI1"/>
<protein>
    <submittedName>
        <fullName evidence="3">Uncharacterized protein</fullName>
    </submittedName>
</protein>
<keyword evidence="1" id="KW-0472">Membrane</keyword>
<proteinExistence type="predicted"/>
<organism evidence="4">
    <name type="scientific">Pneumocystis jirovecii</name>
    <name type="common">Human pneumocystis pneumonia agent</name>
    <dbReference type="NCBI Taxonomy" id="42068"/>
    <lineage>
        <taxon>Eukaryota</taxon>
        <taxon>Fungi</taxon>
        <taxon>Dikarya</taxon>
        <taxon>Ascomycota</taxon>
        <taxon>Taphrinomycotina</taxon>
        <taxon>Pneumocystomycetes</taxon>
        <taxon>Pneumocystaceae</taxon>
        <taxon>Pneumocystis</taxon>
    </lineage>
</organism>
<accession>L0PCI1</accession>
<dbReference type="Proteomes" id="UP000010422">
    <property type="component" value="Unassembled WGS sequence"/>
</dbReference>
<dbReference type="EMBL" id="CAKM01000232">
    <property type="protein sequence ID" value="CCJ30073.1"/>
    <property type="molecule type" value="Genomic_DNA"/>
</dbReference>
<feature type="chain" id="PRO_5003946991" evidence="2">
    <location>
        <begin position="20"/>
        <end position="124"/>
    </location>
</feature>
<evidence type="ECO:0000256" key="2">
    <source>
        <dbReference type="SAM" id="SignalP"/>
    </source>
</evidence>
<keyword evidence="2" id="KW-0732">Signal</keyword>
<evidence type="ECO:0000256" key="1">
    <source>
        <dbReference type="SAM" id="Phobius"/>
    </source>
</evidence>
<dbReference type="Pfam" id="PF10247">
    <property type="entry name" value="Romo1"/>
    <property type="match status" value="1"/>
</dbReference>
<feature type="transmembrane region" description="Helical" evidence="1">
    <location>
        <begin position="29"/>
        <end position="49"/>
    </location>
</feature>
<keyword evidence="1" id="KW-0812">Transmembrane</keyword>
<sequence>MGALMGSSVGLCVLGGVHLLRHGPGRYGVIRTLGTTMLSSAATFGPLFYGHWHCYSNRNSLRCISACYFALRELQDVYSKDRIYAPICWLYAYYFNMYILCIAPFLQCLGDCISPIDICYCTCI</sequence>
<feature type="transmembrane region" description="Helical" evidence="1">
    <location>
        <begin position="83"/>
        <end position="106"/>
    </location>
</feature>
<keyword evidence="1" id="KW-1133">Transmembrane helix</keyword>
<gene>
    <name evidence="3" type="ORF">PNEJI1_001765</name>
</gene>
<dbReference type="InterPro" id="IPR018450">
    <property type="entry name" value="Romo1/Mgr2"/>
</dbReference>
<dbReference type="STRING" id="1209962.L0PCI1"/>
<name>L0PCI1_PNEJI</name>
<comment type="caution">
    <text evidence="3">The sequence shown here is derived from an EMBL/GenBank/DDBJ whole genome shotgun (WGS) entry which is preliminary data.</text>
</comment>
<evidence type="ECO:0000313" key="4">
    <source>
        <dbReference type="Proteomes" id="UP000010422"/>
    </source>
</evidence>
<feature type="signal peptide" evidence="2">
    <location>
        <begin position="1"/>
        <end position="19"/>
    </location>
</feature>
<dbReference type="VEuPathDB" id="FungiDB:PNEJI1_001765"/>